<sequence length="183" mass="20110">MLHELDEPIAQREEVPRTVWDGKVRMSIAGLQDKLAIYMFANAINLKVVLFFLLLLPQFVVSGQGGVAFQRCVLGMVLPVQAALLFAILAWFEGAIGGRLTCTPRANTWLNRVAGAVFVALGVRMSRTSLGTDREELEAVRPPAHCCKKSQPPHEPQGAAWKTTWCSLADDPATWSVRWPAVG</sequence>
<organism evidence="2 3">
    <name type="scientific">Paenacidovorax caeni</name>
    <dbReference type="NCBI Taxonomy" id="343013"/>
    <lineage>
        <taxon>Bacteria</taxon>
        <taxon>Pseudomonadati</taxon>
        <taxon>Pseudomonadota</taxon>
        <taxon>Betaproteobacteria</taxon>
        <taxon>Burkholderiales</taxon>
        <taxon>Comamonadaceae</taxon>
        <taxon>Paenacidovorax</taxon>
    </lineage>
</organism>
<keyword evidence="1" id="KW-0812">Transmembrane</keyword>
<reference evidence="2 3" key="1">
    <citation type="submission" date="2016-10" db="EMBL/GenBank/DDBJ databases">
        <authorList>
            <person name="de Groot N.N."/>
        </authorList>
    </citation>
    <scope>NUCLEOTIDE SEQUENCE [LARGE SCALE GENOMIC DNA]</scope>
    <source>
        <strain evidence="2 3">R-24608</strain>
    </source>
</reference>
<feature type="transmembrane region" description="Helical" evidence="1">
    <location>
        <begin position="68"/>
        <end position="92"/>
    </location>
</feature>
<feature type="transmembrane region" description="Helical" evidence="1">
    <location>
        <begin position="35"/>
        <end position="56"/>
    </location>
</feature>
<keyword evidence="1" id="KW-0472">Membrane</keyword>
<dbReference type="OrthoDB" id="9805913at2"/>
<name>A0A1I7KBV1_9BURK</name>
<protein>
    <recommendedName>
        <fullName evidence="4">LysE type translocator</fullName>
    </recommendedName>
</protein>
<evidence type="ECO:0000256" key="1">
    <source>
        <dbReference type="SAM" id="Phobius"/>
    </source>
</evidence>
<proteinExistence type="predicted"/>
<evidence type="ECO:0000313" key="3">
    <source>
        <dbReference type="Proteomes" id="UP000183656"/>
    </source>
</evidence>
<dbReference type="RefSeq" id="WP_054257696.1">
    <property type="nucleotide sequence ID" value="NZ_CYIG01000050.1"/>
</dbReference>
<evidence type="ECO:0000313" key="2">
    <source>
        <dbReference type="EMBL" id="SFU94918.1"/>
    </source>
</evidence>
<dbReference type="STRING" id="343013.SAMN04489707_10456"/>
<keyword evidence="1" id="KW-1133">Transmembrane helix</keyword>
<keyword evidence="3" id="KW-1185">Reference proteome</keyword>
<dbReference type="EMBL" id="FPBX01000045">
    <property type="protein sequence ID" value="SFU94918.1"/>
    <property type="molecule type" value="Genomic_DNA"/>
</dbReference>
<accession>A0A1I7KBV1</accession>
<gene>
    <name evidence="2" type="ORF">SAMN04489707_10456</name>
</gene>
<dbReference type="AlphaFoldDB" id="A0A1I7KBV1"/>
<evidence type="ECO:0008006" key="4">
    <source>
        <dbReference type="Google" id="ProtNLM"/>
    </source>
</evidence>
<dbReference type="Proteomes" id="UP000183656">
    <property type="component" value="Unassembled WGS sequence"/>
</dbReference>